<dbReference type="OrthoDB" id="795906at2"/>
<dbReference type="Proteomes" id="UP000253961">
    <property type="component" value="Unassembled WGS sequence"/>
</dbReference>
<dbReference type="EMBL" id="QPKV01000007">
    <property type="protein sequence ID" value="RDC55352.1"/>
    <property type="molecule type" value="Genomic_DNA"/>
</dbReference>
<dbReference type="AlphaFoldDB" id="A0A369PST0"/>
<dbReference type="RefSeq" id="WP_115404045.1">
    <property type="nucleotide sequence ID" value="NZ_QPKV01000007.1"/>
</dbReference>
<feature type="transmembrane region" description="Helical" evidence="1">
    <location>
        <begin position="13"/>
        <end position="32"/>
    </location>
</feature>
<keyword evidence="1" id="KW-0472">Membrane</keyword>
<sequence length="90" mass="10449">MEKEPVFYPDFDYTASQLSAFSLCIDIFIISLKNGEIVKFKPNDIAHFKEWLNHFKVRDVAVDDGLSHVDRTANLSKPTNGFFNLIKRRK</sequence>
<gene>
    <name evidence="2" type="ORF">DU508_17415</name>
</gene>
<reference evidence="2 3" key="1">
    <citation type="submission" date="2018-07" db="EMBL/GenBank/DDBJ databases">
        <title>Pedobacter sp. nov., isolated from soil.</title>
        <authorList>
            <person name="Zhou L.Y."/>
            <person name="Du Z.J."/>
        </authorList>
    </citation>
    <scope>NUCLEOTIDE SEQUENCE [LARGE SCALE GENOMIC DNA]</scope>
    <source>
        <strain evidence="2 3">JDX94</strain>
    </source>
</reference>
<organism evidence="2 3">
    <name type="scientific">Pedobacter chinensis</name>
    <dbReference type="NCBI Taxonomy" id="2282421"/>
    <lineage>
        <taxon>Bacteria</taxon>
        <taxon>Pseudomonadati</taxon>
        <taxon>Bacteroidota</taxon>
        <taxon>Sphingobacteriia</taxon>
        <taxon>Sphingobacteriales</taxon>
        <taxon>Sphingobacteriaceae</taxon>
        <taxon>Pedobacter</taxon>
    </lineage>
</organism>
<keyword evidence="1" id="KW-1133">Transmembrane helix</keyword>
<evidence type="ECO:0000313" key="3">
    <source>
        <dbReference type="Proteomes" id="UP000253961"/>
    </source>
</evidence>
<proteinExistence type="predicted"/>
<protein>
    <submittedName>
        <fullName evidence="2">Uncharacterized protein</fullName>
    </submittedName>
</protein>
<accession>A0A369PST0</accession>
<name>A0A369PST0_9SPHI</name>
<keyword evidence="3" id="KW-1185">Reference proteome</keyword>
<comment type="caution">
    <text evidence="2">The sequence shown here is derived from an EMBL/GenBank/DDBJ whole genome shotgun (WGS) entry which is preliminary data.</text>
</comment>
<keyword evidence="1" id="KW-0812">Transmembrane</keyword>
<evidence type="ECO:0000313" key="2">
    <source>
        <dbReference type="EMBL" id="RDC55352.1"/>
    </source>
</evidence>
<evidence type="ECO:0000256" key="1">
    <source>
        <dbReference type="SAM" id="Phobius"/>
    </source>
</evidence>